<evidence type="ECO:0000256" key="7">
    <source>
        <dbReference type="ARBA" id="ARBA00023136"/>
    </source>
</evidence>
<evidence type="ECO:0000313" key="13">
    <source>
        <dbReference type="Proteomes" id="UP001203058"/>
    </source>
</evidence>
<name>A0ABS9VR11_9SPHN</name>
<evidence type="ECO:0000256" key="8">
    <source>
        <dbReference type="ARBA" id="ARBA00031625"/>
    </source>
</evidence>
<sequence>MSLQPHFTEDVSELPNDIVGSGSLTWWGTIGFMVIEGSFFALTFAVYFFLINQEQQWPPEPWRAPDWLAGTLFTIIILLSEIPNTWIKKAATADEVEKVRRLLPLMALIGLVLLVIRAFEFNSLNIHWYENAYGSVIWALLLLHTTHILTDWADTIVVAALVRTPLGYERRRMIDVCENSMYWRFVWLTWLPVYLMLYWVPRWV</sequence>
<organism evidence="12 13">
    <name type="scientific">Sphingomonas telluris</name>
    <dbReference type="NCBI Taxonomy" id="2907998"/>
    <lineage>
        <taxon>Bacteria</taxon>
        <taxon>Pseudomonadati</taxon>
        <taxon>Pseudomonadota</taxon>
        <taxon>Alphaproteobacteria</taxon>
        <taxon>Sphingomonadales</taxon>
        <taxon>Sphingomonadaceae</taxon>
        <taxon>Sphingomonas</taxon>
    </lineage>
</organism>
<dbReference type="PANTHER" id="PTHR11403:SF7">
    <property type="entry name" value="CYTOCHROME C OXIDASE SUBUNIT 3"/>
    <property type="match status" value="1"/>
</dbReference>
<feature type="transmembrane region" description="Helical" evidence="10">
    <location>
        <begin position="99"/>
        <end position="116"/>
    </location>
</feature>
<evidence type="ECO:0000256" key="6">
    <source>
        <dbReference type="ARBA" id="ARBA00022989"/>
    </source>
</evidence>
<dbReference type="SUPFAM" id="SSF81452">
    <property type="entry name" value="Cytochrome c oxidase subunit III-like"/>
    <property type="match status" value="1"/>
</dbReference>
<keyword evidence="6 10" id="KW-1133">Transmembrane helix</keyword>
<feature type="domain" description="Heme-copper oxidase subunit III family profile" evidence="11">
    <location>
        <begin position="27"/>
        <end position="202"/>
    </location>
</feature>
<dbReference type="EC" id="7.1.1.9" evidence="3"/>
<accession>A0ABS9VR11</accession>
<protein>
    <recommendedName>
        <fullName evidence="3">cytochrome-c oxidase</fullName>
        <ecNumber evidence="3">7.1.1.9</ecNumber>
    </recommendedName>
    <alternativeName>
        <fullName evidence="8">Cytochrome c oxidase polypeptide III</fullName>
    </alternativeName>
</protein>
<evidence type="ECO:0000256" key="9">
    <source>
        <dbReference type="RuleBase" id="RU003376"/>
    </source>
</evidence>
<evidence type="ECO:0000256" key="10">
    <source>
        <dbReference type="SAM" id="Phobius"/>
    </source>
</evidence>
<comment type="subcellular location">
    <subcellularLocation>
        <location evidence="9">Cell membrane</location>
        <topology evidence="9">Multi-pass membrane protein</topology>
    </subcellularLocation>
    <subcellularLocation>
        <location evidence="1">Membrane</location>
        <topology evidence="1">Multi-pass membrane protein</topology>
    </subcellularLocation>
</comment>
<dbReference type="InterPro" id="IPR000298">
    <property type="entry name" value="Cyt_c_oxidase-like_su3"/>
</dbReference>
<dbReference type="InterPro" id="IPR013833">
    <property type="entry name" value="Cyt_c_oxidase_su3_a-hlx"/>
</dbReference>
<dbReference type="RefSeq" id="WP_241448279.1">
    <property type="nucleotide sequence ID" value="NZ_JAKZHW010000002.1"/>
</dbReference>
<gene>
    <name evidence="12" type="ORF">LZ016_15015</name>
</gene>
<keyword evidence="7 10" id="KW-0472">Membrane</keyword>
<evidence type="ECO:0000256" key="5">
    <source>
        <dbReference type="ARBA" id="ARBA00022967"/>
    </source>
</evidence>
<dbReference type="Proteomes" id="UP001203058">
    <property type="component" value="Unassembled WGS sequence"/>
</dbReference>
<keyword evidence="5" id="KW-1278">Translocase</keyword>
<feature type="transmembrane region" description="Helical" evidence="10">
    <location>
        <begin position="24"/>
        <end position="47"/>
    </location>
</feature>
<dbReference type="PANTHER" id="PTHR11403">
    <property type="entry name" value="CYTOCHROME C OXIDASE SUBUNIT III"/>
    <property type="match status" value="1"/>
</dbReference>
<dbReference type="InterPro" id="IPR035973">
    <property type="entry name" value="Cyt_c_oxidase_su3-like_sf"/>
</dbReference>
<evidence type="ECO:0000256" key="3">
    <source>
        <dbReference type="ARBA" id="ARBA00012949"/>
    </source>
</evidence>
<feature type="transmembrane region" description="Helical" evidence="10">
    <location>
        <begin position="182"/>
        <end position="200"/>
    </location>
</feature>
<evidence type="ECO:0000256" key="4">
    <source>
        <dbReference type="ARBA" id="ARBA00022692"/>
    </source>
</evidence>
<evidence type="ECO:0000256" key="1">
    <source>
        <dbReference type="ARBA" id="ARBA00004141"/>
    </source>
</evidence>
<dbReference type="Gene3D" id="1.20.120.80">
    <property type="entry name" value="Cytochrome c oxidase, subunit III, four-helix bundle"/>
    <property type="match status" value="1"/>
</dbReference>
<comment type="caution">
    <text evidence="12">The sequence shown here is derived from an EMBL/GenBank/DDBJ whole genome shotgun (WGS) entry which is preliminary data.</text>
</comment>
<evidence type="ECO:0000256" key="2">
    <source>
        <dbReference type="ARBA" id="ARBA00010581"/>
    </source>
</evidence>
<evidence type="ECO:0000259" key="11">
    <source>
        <dbReference type="PROSITE" id="PS50253"/>
    </source>
</evidence>
<evidence type="ECO:0000313" key="12">
    <source>
        <dbReference type="EMBL" id="MCH8617407.1"/>
    </source>
</evidence>
<reference evidence="12 13" key="1">
    <citation type="submission" date="2022-03" db="EMBL/GenBank/DDBJ databases">
        <authorList>
            <person name="Jo J.-H."/>
            <person name="Im W.-T."/>
        </authorList>
    </citation>
    <scope>NUCLEOTIDE SEQUENCE [LARGE SCALE GENOMIC DNA]</scope>
    <source>
        <strain evidence="12 13">SM33</strain>
    </source>
</reference>
<keyword evidence="13" id="KW-1185">Reference proteome</keyword>
<dbReference type="InterPro" id="IPR024791">
    <property type="entry name" value="Cyt_c/ubiquinol_Oxase_su3"/>
</dbReference>
<comment type="similarity">
    <text evidence="2 9">Belongs to the cytochrome c oxidase subunit 3 family.</text>
</comment>
<proteinExistence type="inferred from homology"/>
<dbReference type="PROSITE" id="PS50253">
    <property type="entry name" value="COX3"/>
    <property type="match status" value="1"/>
</dbReference>
<keyword evidence="4 9" id="KW-0812">Transmembrane</keyword>
<dbReference type="EMBL" id="JAKZHW010000002">
    <property type="protein sequence ID" value="MCH8617407.1"/>
    <property type="molecule type" value="Genomic_DNA"/>
</dbReference>
<dbReference type="Pfam" id="PF00510">
    <property type="entry name" value="COX3"/>
    <property type="match status" value="1"/>
</dbReference>
<feature type="transmembrane region" description="Helical" evidence="10">
    <location>
        <begin position="67"/>
        <end position="87"/>
    </location>
</feature>